<dbReference type="GO" id="GO:0051082">
    <property type="term" value="F:unfolded protein binding"/>
    <property type="evidence" value="ECO:0007669"/>
    <property type="project" value="UniProtKB-ARBA"/>
</dbReference>
<organism evidence="14 15">
    <name type="scientific">Hortaea werneckii EXF-2000</name>
    <dbReference type="NCBI Taxonomy" id="1157616"/>
    <lineage>
        <taxon>Eukaryota</taxon>
        <taxon>Fungi</taxon>
        <taxon>Dikarya</taxon>
        <taxon>Ascomycota</taxon>
        <taxon>Pezizomycotina</taxon>
        <taxon>Dothideomycetes</taxon>
        <taxon>Dothideomycetidae</taxon>
        <taxon>Mycosphaerellales</taxon>
        <taxon>Teratosphaeriaceae</taxon>
        <taxon>Hortaea</taxon>
    </lineage>
</organism>
<protein>
    <recommendedName>
        <fullName evidence="5">peptidylprolyl isomerase</fullName>
        <ecNumber evidence="5">5.2.1.8</ecNumber>
    </recommendedName>
</protein>
<dbReference type="GO" id="GO:0016018">
    <property type="term" value="F:cyclosporin A binding"/>
    <property type="evidence" value="ECO:0007669"/>
    <property type="project" value="TreeGrafter"/>
</dbReference>
<dbReference type="PROSITE" id="PS50802">
    <property type="entry name" value="OTU"/>
    <property type="match status" value="1"/>
</dbReference>
<evidence type="ECO:0000259" key="13">
    <source>
        <dbReference type="PROSITE" id="PS50802"/>
    </source>
</evidence>
<comment type="subcellular location">
    <subcellularLocation>
        <location evidence="3">Cytoplasm</location>
    </subcellularLocation>
</comment>
<evidence type="ECO:0000259" key="12">
    <source>
        <dbReference type="PROSITE" id="PS50072"/>
    </source>
</evidence>
<feature type="domain" description="PPIase cyclophilin-type" evidence="12">
    <location>
        <begin position="310"/>
        <end position="474"/>
    </location>
</feature>
<dbReference type="Pfam" id="PF00160">
    <property type="entry name" value="Pro_isomerase"/>
    <property type="match status" value="1"/>
</dbReference>
<dbReference type="PANTHER" id="PTHR11071:SF561">
    <property type="entry name" value="PEPTIDYL-PROLYL CIS-TRANS ISOMERASE D-RELATED"/>
    <property type="match status" value="1"/>
</dbReference>
<gene>
    <name evidence="14" type="ORF">BTJ68_12451</name>
</gene>
<feature type="domain" description="OTU" evidence="13">
    <location>
        <begin position="163"/>
        <end position="281"/>
    </location>
</feature>
<evidence type="ECO:0000256" key="2">
    <source>
        <dbReference type="ARBA" id="ARBA00002388"/>
    </source>
</evidence>
<keyword evidence="6" id="KW-0963">Cytoplasm</keyword>
<comment type="similarity">
    <text evidence="4">Belongs to the cyclophilin-type PPIase family. PPIase D subfamily.</text>
</comment>
<dbReference type="OrthoDB" id="193499at2759"/>
<dbReference type="PANTHER" id="PTHR11071">
    <property type="entry name" value="PEPTIDYL-PROLYL CIS-TRANS ISOMERASE"/>
    <property type="match status" value="1"/>
</dbReference>
<evidence type="ECO:0000256" key="8">
    <source>
        <dbReference type="ARBA" id="ARBA00022803"/>
    </source>
</evidence>
<feature type="region of interest" description="Disordered" evidence="11">
    <location>
        <begin position="1"/>
        <end position="37"/>
    </location>
</feature>
<proteinExistence type="inferred from homology"/>
<feature type="compositionally biased region" description="Basic residues" evidence="11">
    <location>
        <begin position="20"/>
        <end position="32"/>
    </location>
</feature>
<evidence type="ECO:0000256" key="11">
    <source>
        <dbReference type="SAM" id="MobiDB-lite"/>
    </source>
</evidence>
<dbReference type="InterPro" id="IPR011990">
    <property type="entry name" value="TPR-like_helical_dom_sf"/>
</dbReference>
<dbReference type="InterPro" id="IPR019734">
    <property type="entry name" value="TPR_rpt"/>
</dbReference>
<dbReference type="InterPro" id="IPR020892">
    <property type="entry name" value="Cyclophilin-type_PPIase_CS"/>
</dbReference>
<dbReference type="InterPro" id="IPR029000">
    <property type="entry name" value="Cyclophilin-like_dom_sf"/>
</dbReference>
<evidence type="ECO:0000256" key="4">
    <source>
        <dbReference type="ARBA" id="ARBA00010898"/>
    </source>
</evidence>
<feature type="compositionally biased region" description="Basic residues" evidence="11">
    <location>
        <begin position="114"/>
        <end position="124"/>
    </location>
</feature>
<dbReference type="FunFam" id="2.40.100.10:FF:000009">
    <property type="entry name" value="Peptidyl-prolyl cis-trans isomerase D"/>
    <property type="match status" value="1"/>
</dbReference>
<evidence type="ECO:0000313" key="14">
    <source>
        <dbReference type="EMBL" id="OTA26884.1"/>
    </source>
</evidence>
<feature type="region of interest" description="Disordered" evidence="11">
    <location>
        <begin position="53"/>
        <end position="148"/>
    </location>
</feature>
<keyword evidence="15" id="KW-1185">Reference proteome</keyword>
<dbReference type="InParanoid" id="A0A1Z5SZ22"/>
<dbReference type="SUPFAM" id="SSF50891">
    <property type="entry name" value="Cyclophilin-like"/>
    <property type="match status" value="1"/>
</dbReference>
<dbReference type="Pfam" id="PF02338">
    <property type="entry name" value="OTU"/>
    <property type="match status" value="1"/>
</dbReference>
<dbReference type="InterPro" id="IPR002130">
    <property type="entry name" value="Cyclophilin-type_PPIase_dom"/>
</dbReference>
<comment type="catalytic activity">
    <reaction evidence="1">
        <text>[protein]-peptidylproline (omega=180) = [protein]-peptidylproline (omega=0)</text>
        <dbReference type="Rhea" id="RHEA:16237"/>
        <dbReference type="Rhea" id="RHEA-COMP:10747"/>
        <dbReference type="Rhea" id="RHEA-COMP:10748"/>
        <dbReference type="ChEBI" id="CHEBI:83833"/>
        <dbReference type="ChEBI" id="CHEBI:83834"/>
        <dbReference type="EC" id="5.2.1.8"/>
    </reaction>
</comment>
<evidence type="ECO:0000256" key="9">
    <source>
        <dbReference type="ARBA" id="ARBA00023110"/>
    </source>
</evidence>
<dbReference type="PRINTS" id="PR00153">
    <property type="entry name" value="CSAPPISMRASE"/>
</dbReference>
<dbReference type="AlphaFoldDB" id="A0A1Z5SZ22"/>
<accession>A0A1Z5SZ22</accession>
<evidence type="ECO:0000313" key="15">
    <source>
        <dbReference type="Proteomes" id="UP000194280"/>
    </source>
</evidence>
<dbReference type="STRING" id="1157616.A0A1Z5SZ22"/>
<dbReference type="EC" id="5.2.1.8" evidence="5"/>
<dbReference type="CDD" id="cd01926">
    <property type="entry name" value="cyclophilin_ABH_like"/>
    <property type="match status" value="1"/>
</dbReference>
<dbReference type="Proteomes" id="UP000194280">
    <property type="component" value="Unassembled WGS sequence"/>
</dbReference>
<dbReference type="GO" id="GO:0003755">
    <property type="term" value="F:peptidyl-prolyl cis-trans isomerase activity"/>
    <property type="evidence" value="ECO:0007669"/>
    <property type="project" value="UniProtKB-KW"/>
</dbReference>
<comment type="function">
    <text evidence="2">PPIases accelerate the folding of proteins. It catalyzes the cis-trans isomerization of proline imidic peptide bonds in oligopeptides.</text>
</comment>
<keyword evidence="9" id="KW-0697">Rotamase</keyword>
<dbReference type="Gene3D" id="3.90.70.80">
    <property type="match status" value="1"/>
</dbReference>
<evidence type="ECO:0000256" key="10">
    <source>
        <dbReference type="ARBA" id="ARBA00023235"/>
    </source>
</evidence>
<dbReference type="Gene3D" id="1.25.40.10">
    <property type="entry name" value="Tetratricopeptide repeat domain"/>
    <property type="match status" value="1"/>
</dbReference>
<feature type="compositionally biased region" description="Polar residues" evidence="11">
    <location>
        <begin position="88"/>
        <end position="110"/>
    </location>
</feature>
<dbReference type="FunFam" id="1.25.40.10:FF:000029">
    <property type="entry name" value="peptidyl-prolyl cis-trans isomerase D"/>
    <property type="match status" value="1"/>
</dbReference>
<reference evidence="14 15" key="1">
    <citation type="submission" date="2017-01" db="EMBL/GenBank/DDBJ databases">
        <title>The recent genome duplication of the halophilic yeast Hortaea werneckii: insights from long-read sequencing.</title>
        <authorList>
            <person name="Sinha S."/>
            <person name="Flibotte S."/>
            <person name="Neira M."/>
            <person name="Lenassi M."/>
            <person name="Gostincar C."/>
            <person name="Stajich J.E."/>
            <person name="Nislow C.E."/>
        </authorList>
    </citation>
    <scope>NUCLEOTIDE SEQUENCE [LARGE SCALE GENOMIC DNA]</scope>
    <source>
        <strain evidence="14 15">EXF-2000</strain>
    </source>
</reference>
<evidence type="ECO:0000256" key="3">
    <source>
        <dbReference type="ARBA" id="ARBA00004496"/>
    </source>
</evidence>
<keyword evidence="7" id="KW-0677">Repeat</keyword>
<feature type="compositionally biased region" description="Basic and acidic residues" evidence="11">
    <location>
        <begin position="1"/>
        <end position="16"/>
    </location>
</feature>
<dbReference type="Gene3D" id="2.40.100.10">
    <property type="entry name" value="Cyclophilin-like"/>
    <property type="match status" value="1"/>
</dbReference>
<evidence type="ECO:0000256" key="5">
    <source>
        <dbReference type="ARBA" id="ARBA00013194"/>
    </source>
</evidence>
<evidence type="ECO:0000256" key="6">
    <source>
        <dbReference type="ARBA" id="ARBA00022490"/>
    </source>
</evidence>
<comment type="caution">
    <text evidence="14">The sequence shown here is derived from an EMBL/GenBank/DDBJ whole genome shotgun (WGS) entry which is preliminary data.</text>
</comment>
<keyword evidence="8" id="KW-0802">TPR repeat</keyword>
<sequence length="673" mass="74677">MEELQARHKKEQRDLQGRVTQKKKQASKKTRKGVNDECDRLEAELKERQAFELAALNGETHQEDVPSEQLQDLTVDGDEDAEPKASETNDAPLSQQSNLSPSNVDSTQPAQPKKPNRQKARLARRAAEQVEQAQQAAEEAKSLPDMKQQERERMLEYMKERGLYEKEIRADGHCLYSAVADQLEQLDVPLGSAPGDRPELPYKTVRAVAADYIENHQDDFVPFLEEPLPGYLHKIRDTGEWGGQMELMALAKTYGVDIHVLQDFGRVEKIESGQEDTANLTLPRPVTVIWSRPIPRVQNTIMAPNRPNVWFDISIGGQSAGKVVFELYTDIVPKTAENFRALCTGEKGVGNAGKPLHYKGSSFHRVIKSFMIQGGDFTAGNGTGGESIYGEKFEDEAFDVKHEKPFLLSMANAGPGTNRSQFFVTTVSTPHLDGKHVVFGEVVAGKSIVRQVENTPVGESDKPKQDVIIADCGELPAGTDIAEFTKKAPDMTGDAYEDFPEDQLKQGEEWKGTEIVRIASELKEMGNKAFKSGELELGLSKYQKALRYLHEYPVPLEDDPKDLGTQLSQLKISLHTNSSMLQHKLKKYVDSSDSADKALLVQGISDAQKAKALFRKGVAAKDSKNEEDAIALLQMAEKLAPSDAGIKNELAAVKKNAADRKAKERKAYSKMFD</sequence>
<name>A0A1Z5SZ22_HORWE</name>
<dbReference type="EMBL" id="MUNK01000184">
    <property type="protein sequence ID" value="OTA26884.1"/>
    <property type="molecule type" value="Genomic_DNA"/>
</dbReference>
<dbReference type="InterPro" id="IPR038765">
    <property type="entry name" value="Papain-like_cys_pep_sf"/>
</dbReference>
<dbReference type="PROSITE" id="PS00170">
    <property type="entry name" value="CSA_PPIASE_1"/>
    <property type="match status" value="1"/>
</dbReference>
<dbReference type="GO" id="GO:0005737">
    <property type="term" value="C:cytoplasm"/>
    <property type="evidence" value="ECO:0007669"/>
    <property type="project" value="UniProtKB-SubCell"/>
</dbReference>
<dbReference type="SMART" id="SM00028">
    <property type="entry name" value="TPR"/>
    <property type="match status" value="2"/>
</dbReference>
<dbReference type="FunCoup" id="A0A1Z5SZ22">
    <property type="interactions" value="1900"/>
</dbReference>
<evidence type="ECO:0000256" key="7">
    <source>
        <dbReference type="ARBA" id="ARBA00022737"/>
    </source>
</evidence>
<dbReference type="InterPro" id="IPR003323">
    <property type="entry name" value="OTU_dom"/>
</dbReference>
<dbReference type="SUPFAM" id="SSF48452">
    <property type="entry name" value="TPR-like"/>
    <property type="match status" value="1"/>
</dbReference>
<dbReference type="PROSITE" id="PS50072">
    <property type="entry name" value="CSA_PPIASE_2"/>
    <property type="match status" value="1"/>
</dbReference>
<dbReference type="GO" id="GO:0042026">
    <property type="term" value="P:protein refolding"/>
    <property type="evidence" value="ECO:0007669"/>
    <property type="project" value="UniProtKB-ARBA"/>
</dbReference>
<evidence type="ECO:0000256" key="1">
    <source>
        <dbReference type="ARBA" id="ARBA00000971"/>
    </source>
</evidence>
<dbReference type="VEuPathDB" id="FungiDB:BTJ68_12451"/>
<keyword evidence="10" id="KW-0413">Isomerase</keyword>
<dbReference type="SUPFAM" id="SSF54001">
    <property type="entry name" value="Cysteine proteinases"/>
    <property type="match status" value="1"/>
</dbReference>
<feature type="compositionally biased region" description="Basic and acidic residues" evidence="11">
    <location>
        <begin position="138"/>
        <end position="148"/>
    </location>
</feature>